<dbReference type="RefSeq" id="WP_345394978.1">
    <property type="nucleotide sequence ID" value="NZ_BAABLA010000022.1"/>
</dbReference>
<evidence type="ECO:0000313" key="3">
    <source>
        <dbReference type="Proteomes" id="UP001596337"/>
    </source>
</evidence>
<keyword evidence="3" id="KW-1185">Reference proteome</keyword>
<sequence length="259" mass="29104">MPLLSEPYLRRALRQCGRRASAPGADDMTWGHLRREARVMLPQLAIELASGTWQPGPIRDVRLPTYTGKEMHTFIPTVRDRLVHRALRNALEPVLEASAFRDWVSGFRPRRNRITSLRQAAGYSRAGFRWVADLDVASVSEGATIDEVIDWHAEHIHDGTFLARLRTALAAMPSPIAPGSGLAPMLINLRLSQVDERVSGLRVVRFADNYVAFARTREDAQEAFYTISDALLQLRLRPNEAKSRIRDDANVEDLFLIGG</sequence>
<keyword evidence="2" id="KW-0548">Nucleotidyltransferase</keyword>
<name>A0ABW2BW27_9PSEU</name>
<organism evidence="2 3">
    <name type="scientific">Haloechinothrix salitolerans</name>
    <dbReference type="NCBI Taxonomy" id="926830"/>
    <lineage>
        <taxon>Bacteria</taxon>
        <taxon>Bacillati</taxon>
        <taxon>Actinomycetota</taxon>
        <taxon>Actinomycetes</taxon>
        <taxon>Pseudonocardiales</taxon>
        <taxon>Pseudonocardiaceae</taxon>
        <taxon>Haloechinothrix</taxon>
    </lineage>
</organism>
<dbReference type="EMBL" id="JBHSXX010000001">
    <property type="protein sequence ID" value="MFC6867256.1"/>
    <property type="molecule type" value="Genomic_DNA"/>
</dbReference>
<gene>
    <name evidence="2" type="ORF">ACFQGD_08845</name>
</gene>
<evidence type="ECO:0000259" key="1">
    <source>
        <dbReference type="PROSITE" id="PS50878"/>
    </source>
</evidence>
<dbReference type="PROSITE" id="PS50878">
    <property type="entry name" value="RT_POL"/>
    <property type="match status" value="1"/>
</dbReference>
<dbReference type="PANTHER" id="PTHR34047">
    <property type="entry name" value="NUCLEAR INTRON MATURASE 1, MITOCHONDRIAL-RELATED"/>
    <property type="match status" value="1"/>
</dbReference>
<dbReference type="Proteomes" id="UP001596337">
    <property type="component" value="Unassembled WGS sequence"/>
</dbReference>
<keyword evidence="2" id="KW-0808">Transferase</keyword>
<feature type="domain" description="Reverse transcriptase" evidence="1">
    <location>
        <begin position="1"/>
        <end position="259"/>
    </location>
</feature>
<evidence type="ECO:0000313" key="2">
    <source>
        <dbReference type="EMBL" id="MFC6867256.1"/>
    </source>
</evidence>
<dbReference type="PANTHER" id="PTHR34047:SF8">
    <property type="entry name" value="PROTEIN YKFC"/>
    <property type="match status" value="1"/>
</dbReference>
<dbReference type="SUPFAM" id="SSF56672">
    <property type="entry name" value="DNA/RNA polymerases"/>
    <property type="match status" value="1"/>
</dbReference>
<dbReference type="Pfam" id="PF00078">
    <property type="entry name" value="RVT_1"/>
    <property type="match status" value="1"/>
</dbReference>
<dbReference type="InterPro" id="IPR051083">
    <property type="entry name" value="GrpII_Intron_Splice-Mob/Def"/>
</dbReference>
<dbReference type="GO" id="GO:0003964">
    <property type="term" value="F:RNA-directed DNA polymerase activity"/>
    <property type="evidence" value="ECO:0007669"/>
    <property type="project" value="UniProtKB-KW"/>
</dbReference>
<dbReference type="InterPro" id="IPR000477">
    <property type="entry name" value="RT_dom"/>
</dbReference>
<accession>A0ABW2BW27</accession>
<dbReference type="InterPro" id="IPR043502">
    <property type="entry name" value="DNA/RNA_pol_sf"/>
</dbReference>
<protein>
    <submittedName>
        <fullName evidence="2">Reverse transcriptase domain-containing protein</fullName>
    </submittedName>
</protein>
<proteinExistence type="predicted"/>
<comment type="caution">
    <text evidence="2">The sequence shown here is derived from an EMBL/GenBank/DDBJ whole genome shotgun (WGS) entry which is preliminary data.</text>
</comment>
<reference evidence="3" key="1">
    <citation type="journal article" date="2019" name="Int. J. Syst. Evol. Microbiol.">
        <title>The Global Catalogue of Microorganisms (GCM) 10K type strain sequencing project: providing services to taxonomists for standard genome sequencing and annotation.</title>
        <authorList>
            <consortium name="The Broad Institute Genomics Platform"/>
            <consortium name="The Broad Institute Genome Sequencing Center for Infectious Disease"/>
            <person name="Wu L."/>
            <person name="Ma J."/>
        </authorList>
    </citation>
    <scope>NUCLEOTIDE SEQUENCE [LARGE SCALE GENOMIC DNA]</scope>
    <source>
        <strain evidence="3">KCTC 32255</strain>
    </source>
</reference>
<keyword evidence="2" id="KW-0695">RNA-directed DNA polymerase</keyword>